<dbReference type="OrthoDB" id="10408604at2759"/>
<evidence type="ECO:0000313" key="2">
    <source>
        <dbReference type="EMBL" id="CAC5394383.1"/>
    </source>
</evidence>
<reference evidence="2 3" key="1">
    <citation type="submission" date="2020-06" db="EMBL/GenBank/DDBJ databases">
        <authorList>
            <person name="Li R."/>
            <person name="Bekaert M."/>
        </authorList>
    </citation>
    <scope>NUCLEOTIDE SEQUENCE [LARGE SCALE GENOMIC DNA]</scope>
    <source>
        <strain evidence="3">wild</strain>
    </source>
</reference>
<evidence type="ECO:0000313" key="3">
    <source>
        <dbReference type="Proteomes" id="UP000507470"/>
    </source>
</evidence>
<proteinExistence type="predicted"/>
<organism evidence="2 3">
    <name type="scientific">Mytilus coruscus</name>
    <name type="common">Sea mussel</name>
    <dbReference type="NCBI Taxonomy" id="42192"/>
    <lineage>
        <taxon>Eukaryota</taxon>
        <taxon>Metazoa</taxon>
        <taxon>Spiralia</taxon>
        <taxon>Lophotrochozoa</taxon>
        <taxon>Mollusca</taxon>
        <taxon>Bivalvia</taxon>
        <taxon>Autobranchia</taxon>
        <taxon>Pteriomorphia</taxon>
        <taxon>Mytilida</taxon>
        <taxon>Mytiloidea</taxon>
        <taxon>Mytilidae</taxon>
        <taxon>Mytilinae</taxon>
        <taxon>Mytilus</taxon>
    </lineage>
</organism>
<dbReference type="Proteomes" id="UP000507470">
    <property type="component" value="Unassembled WGS sequence"/>
</dbReference>
<name>A0A6J8CD66_MYTCO</name>
<feature type="region of interest" description="Disordered" evidence="1">
    <location>
        <begin position="184"/>
        <end position="239"/>
    </location>
</feature>
<evidence type="ECO:0000256" key="1">
    <source>
        <dbReference type="SAM" id="MobiDB-lite"/>
    </source>
</evidence>
<dbReference type="AlphaFoldDB" id="A0A6J8CD66"/>
<feature type="compositionally biased region" description="Acidic residues" evidence="1">
    <location>
        <begin position="207"/>
        <end position="239"/>
    </location>
</feature>
<gene>
    <name evidence="2" type="ORF">MCOR_29133</name>
</gene>
<dbReference type="EMBL" id="CACVKT020005281">
    <property type="protein sequence ID" value="CAC5394383.1"/>
    <property type="molecule type" value="Genomic_DNA"/>
</dbReference>
<sequence>MEQDDLSSRGKEEEESANQIKLDMLFWRVYSNTKKGPYGYRAYMDIFDLLPGSLYEKYEFIKKIMNACDFEPIFDTFCFSLPRPDDIENSFKGAVQNMKELHKKCQDGSVEFPAINLSEFPSEFSKQQANKLIEKIRKKLKMESLNEKDKPPVVQTGQGTVEETIKVTKKRKLSTNKKDTTTELKSGFCSEHKKEKSPKKRKHTDDQNSDFETNDQDNNDYDDDESDMDDFDDEEAFSDQNEEEIVNTILDNSFPYSILHLLSDGKTDILPSWCGQIQLRVNPVDQTLSFLMYDYEPSYPDEIRDEIFKGISSPEVCKTIAKEVEKFECCRQLRMDIQLENLEELFVVKQNTNAVLIFSKLVPPTKFYQRFIHVNTKDRNKWTERQPFLPFKGLSFKWQKWLSFCPFMSIPRIGTNGQKDSHFCHLKDNPLLIVQESIC</sequence>
<accession>A0A6J8CD66</accession>
<keyword evidence="3" id="KW-1185">Reference proteome</keyword>
<protein>
    <submittedName>
        <fullName evidence="2">Uncharacterized protein</fullName>
    </submittedName>
</protein>